<dbReference type="Gene3D" id="3.30.450.20">
    <property type="entry name" value="PAS domain"/>
    <property type="match status" value="1"/>
</dbReference>
<gene>
    <name evidence="4" type="ORF">D5H75_27895</name>
</gene>
<keyword evidence="1" id="KW-0378">Hydrolase</keyword>
<feature type="region of interest" description="Disordered" evidence="2">
    <location>
        <begin position="1"/>
        <end position="20"/>
    </location>
</feature>
<dbReference type="SUPFAM" id="SSF81606">
    <property type="entry name" value="PP2C-like"/>
    <property type="match status" value="1"/>
</dbReference>
<dbReference type="Pfam" id="PF08448">
    <property type="entry name" value="PAS_4"/>
    <property type="match status" value="1"/>
</dbReference>
<evidence type="ECO:0000313" key="4">
    <source>
        <dbReference type="EMBL" id="RJL25160.1"/>
    </source>
</evidence>
<feature type="domain" description="PAS" evidence="3">
    <location>
        <begin position="61"/>
        <end position="124"/>
    </location>
</feature>
<reference evidence="4 5" key="1">
    <citation type="submission" date="2018-09" db="EMBL/GenBank/DDBJ databases">
        <title>YIM 75507 draft genome.</title>
        <authorList>
            <person name="Tang S."/>
            <person name="Feng Y."/>
        </authorList>
    </citation>
    <scope>NUCLEOTIDE SEQUENCE [LARGE SCALE GENOMIC DNA]</scope>
    <source>
        <strain evidence="4 5">YIM 75507</strain>
    </source>
</reference>
<proteinExistence type="predicted"/>
<dbReference type="Pfam" id="PF07228">
    <property type="entry name" value="SpoIIE"/>
    <property type="match status" value="1"/>
</dbReference>
<sequence length="473" mass="50321">MRFDPDPDTVEPGTRTTESTLDTAMRELRRAEETLRLCRRHMDAGDGDPAQAAPPKVPGALFERLPLPICLLDRSGMVRLANPAAAETLDVPRGELAGRPFSVFVDLAERPVFRSLLSAVVRDAAPTPVTLRLRRPGPPAPARMRLVRLTTAPSPAPSVAVVFAPESEEAEGATMCSAWLDAVPPCPEGARRDEAGPAQGRRHLGTRRWESTEAGAGRWKGEAETEEERRRESEEALKVLRAGLVPSDLPSVPGVELAAAHRPASNGGDVGGDFYDVYPSLGSWGLVLGDVSGKGVEAAVLTSTVRNGVRLLSLWEDSPAEVLRKMNRGLFTQPSGERFVTVLAARFTVEEPGLRVRYASAGHLPAVLLRSGGGISLTASSGSLPLGLFEEIEPAVGEFTLGHGETLVLHSDGITEARDAAGGFYGEDRLIDVLAATAHLPAAELVAAVEDDVLAYTGGVSRDDMAVLALRPR</sequence>
<dbReference type="InterPro" id="IPR052016">
    <property type="entry name" value="Bact_Sigma-Reg"/>
</dbReference>
<evidence type="ECO:0000256" key="2">
    <source>
        <dbReference type="SAM" id="MobiDB-lite"/>
    </source>
</evidence>
<name>A0A3A4AH48_9ACTN</name>
<feature type="compositionally biased region" description="Basic and acidic residues" evidence="2">
    <location>
        <begin position="219"/>
        <end position="231"/>
    </location>
</feature>
<dbReference type="CDD" id="cd00130">
    <property type="entry name" value="PAS"/>
    <property type="match status" value="1"/>
</dbReference>
<dbReference type="PANTHER" id="PTHR43156">
    <property type="entry name" value="STAGE II SPORULATION PROTEIN E-RELATED"/>
    <property type="match status" value="1"/>
</dbReference>
<evidence type="ECO:0000259" key="3">
    <source>
        <dbReference type="PROSITE" id="PS50112"/>
    </source>
</evidence>
<dbReference type="InterPro" id="IPR035965">
    <property type="entry name" value="PAS-like_dom_sf"/>
</dbReference>
<dbReference type="EMBL" id="QZEY01000013">
    <property type="protein sequence ID" value="RJL25160.1"/>
    <property type="molecule type" value="Genomic_DNA"/>
</dbReference>
<dbReference type="AlphaFoldDB" id="A0A3A4AH48"/>
<dbReference type="RefSeq" id="WP_119929519.1">
    <property type="nucleotide sequence ID" value="NZ_QZEY01000013.1"/>
</dbReference>
<dbReference type="InterPro" id="IPR001932">
    <property type="entry name" value="PPM-type_phosphatase-like_dom"/>
</dbReference>
<dbReference type="InterPro" id="IPR036457">
    <property type="entry name" value="PPM-type-like_dom_sf"/>
</dbReference>
<dbReference type="SMART" id="SM00331">
    <property type="entry name" value="PP2C_SIG"/>
    <property type="match status" value="1"/>
</dbReference>
<comment type="caution">
    <text evidence="4">The sequence shown here is derived from an EMBL/GenBank/DDBJ whole genome shotgun (WGS) entry which is preliminary data.</text>
</comment>
<dbReference type="PROSITE" id="PS50112">
    <property type="entry name" value="PAS"/>
    <property type="match status" value="1"/>
</dbReference>
<organism evidence="4 5">
    <name type="scientific">Bailinhaonella thermotolerans</name>
    <dbReference type="NCBI Taxonomy" id="1070861"/>
    <lineage>
        <taxon>Bacteria</taxon>
        <taxon>Bacillati</taxon>
        <taxon>Actinomycetota</taxon>
        <taxon>Actinomycetes</taxon>
        <taxon>Streptosporangiales</taxon>
        <taxon>Streptosporangiaceae</taxon>
        <taxon>Bailinhaonella</taxon>
    </lineage>
</organism>
<dbReference type="SMART" id="SM00091">
    <property type="entry name" value="PAS"/>
    <property type="match status" value="1"/>
</dbReference>
<evidence type="ECO:0000313" key="5">
    <source>
        <dbReference type="Proteomes" id="UP000265768"/>
    </source>
</evidence>
<dbReference type="OrthoDB" id="5241041at2"/>
<dbReference type="InterPro" id="IPR013656">
    <property type="entry name" value="PAS_4"/>
</dbReference>
<evidence type="ECO:0000256" key="1">
    <source>
        <dbReference type="ARBA" id="ARBA00022801"/>
    </source>
</evidence>
<dbReference type="Gene3D" id="3.60.40.10">
    <property type="entry name" value="PPM-type phosphatase domain"/>
    <property type="match status" value="1"/>
</dbReference>
<dbReference type="PANTHER" id="PTHR43156:SF2">
    <property type="entry name" value="STAGE II SPORULATION PROTEIN E"/>
    <property type="match status" value="1"/>
</dbReference>
<keyword evidence="5" id="KW-1185">Reference proteome</keyword>
<accession>A0A3A4AH48</accession>
<dbReference type="Proteomes" id="UP000265768">
    <property type="component" value="Unassembled WGS sequence"/>
</dbReference>
<protein>
    <submittedName>
        <fullName evidence="4">PAS domain-containing protein</fullName>
    </submittedName>
</protein>
<feature type="region of interest" description="Disordered" evidence="2">
    <location>
        <begin position="187"/>
        <end position="231"/>
    </location>
</feature>
<dbReference type="InterPro" id="IPR000014">
    <property type="entry name" value="PAS"/>
</dbReference>
<dbReference type="GO" id="GO:0016791">
    <property type="term" value="F:phosphatase activity"/>
    <property type="evidence" value="ECO:0007669"/>
    <property type="project" value="TreeGrafter"/>
</dbReference>
<dbReference type="SUPFAM" id="SSF55785">
    <property type="entry name" value="PYP-like sensor domain (PAS domain)"/>
    <property type="match status" value="1"/>
</dbReference>